<dbReference type="Pfam" id="PF07920">
    <property type="entry name" value="DUF1684"/>
    <property type="match status" value="1"/>
</dbReference>
<dbReference type="OrthoDB" id="5493262at2"/>
<organism evidence="1 2">
    <name type="scientific">Chryseolinea serpens</name>
    <dbReference type="NCBI Taxonomy" id="947013"/>
    <lineage>
        <taxon>Bacteria</taxon>
        <taxon>Pseudomonadati</taxon>
        <taxon>Bacteroidota</taxon>
        <taxon>Cytophagia</taxon>
        <taxon>Cytophagales</taxon>
        <taxon>Fulvivirgaceae</taxon>
        <taxon>Chryseolinea</taxon>
    </lineage>
</organism>
<evidence type="ECO:0000313" key="1">
    <source>
        <dbReference type="EMBL" id="SHH93107.1"/>
    </source>
</evidence>
<reference evidence="1 2" key="1">
    <citation type="submission" date="2016-11" db="EMBL/GenBank/DDBJ databases">
        <authorList>
            <person name="Jaros S."/>
            <person name="Januszkiewicz K."/>
            <person name="Wedrychowicz H."/>
        </authorList>
    </citation>
    <scope>NUCLEOTIDE SEQUENCE [LARGE SCALE GENOMIC DNA]</scope>
    <source>
        <strain evidence="1 2">DSM 24574</strain>
    </source>
</reference>
<gene>
    <name evidence="1" type="ORF">SAMN04488109_6189</name>
</gene>
<dbReference type="EMBL" id="FQWQ01000005">
    <property type="protein sequence ID" value="SHH93107.1"/>
    <property type="molecule type" value="Genomic_DNA"/>
</dbReference>
<dbReference type="AlphaFoldDB" id="A0A1M5WZT3"/>
<dbReference type="STRING" id="947013.SAMN04488109_6189"/>
<protein>
    <recommendedName>
        <fullName evidence="3">DUF1684 domain-containing protein</fullName>
    </recommendedName>
</protein>
<dbReference type="PANTHER" id="PTHR41913">
    <property type="entry name" value="DUF1684 DOMAIN-CONTAINING PROTEIN"/>
    <property type="match status" value="1"/>
</dbReference>
<dbReference type="PANTHER" id="PTHR41913:SF1">
    <property type="entry name" value="DUF1684 DOMAIN-CONTAINING PROTEIN"/>
    <property type="match status" value="1"/>
</dbReference>
<dbReference type="InterPro" id="IPR012467">
    <property type="entry name" value="DUF1684"/>
</dbReference>
<name>A0A1M5WZT3_9BACT</name>
<sequence length="205" mass="23340">MKTKNILLLIVVAVVLASVLYSFMGSHDQSAYVDEIKKEREEKERFMRTSPESPFVMDAKTFEGLKYFPVDPKYKITADITPIQSKKMVVLTTSDANEQRYIEYAYADFDLEGFHNRLLILEVTDMGPFRGKLFLAFGDETSASETYGAGRYLDVNKTPGSNTITLDFNKAYNPYCAYIEKYSCPFPPAENLLKVALRAGEKTYH</sequence>
<proteinExistence type="predicted"/>
<accession>A0A1M5WZT3</accession>
<keyword evidence="2" id="KW-1185">Reference proteome</keyword>
<evidence type="ECO:0008006" key="3">
    <source>
        <dbReference type="Google" id="ProtNLM"/>
    </source>
</evidence>
<evidence type="ECO:0000313" key="2">
    <source>
        <dbReference type="Proteomes" id="UP000184212"/>
    </source>
</evidence>
<dbReference type="RefSeq" id="WP_073142307.1">
    <property type="nucleotide sequence ID" value="NZ_FQWQ01000005.1"/>
</dbReference>
<dbReference type="Proteomes" id="UP000184212">
    <property type="component" value="Unassembled WGS sequence"/>
</dbReference>